<dbReference type="Pfam" id="PF10282">
    <property type="entry name" value="Lactonase"/>
    <property type="match status" value="1"/>
</dbReference>
<dbReference type="PANTHER" id="PTHR30344">
    <property type="entry name" value="6-PHOSPHOGLUCONOLACTONASE-RELATED"/>
    <property type="match status" value="1"/>
</dbReference>
<name>W4QG12_9BACI</name>
<dbReference type="GO" id="GO:0005829">
    <property type="term" value="C:cytosol"/>
    <property type="evidence" value="ECO:0007669"/>
    <property type="project" value="TreeGrafter"/>
</dbReference>
<accession>W4QG12</accession>
<evidence type="ECO:0000256" key="2">
    <source>
        <dbReference type="SAM" id="MobiDB-lite"/>
    </source>
</evidence>
<comment type="similarity">
    <text evidence="1">Belongs to the cycloisomerase 2 family.</text>
</comment>
<dbReference type="InterPro" id="IPR050282">
    <property type="entry name" value="Cycloisomerase_2"/>
</dbReference>
<keyword evidence="4" id="KW-1185">Reference proteome</keyword>
<dbReference type="GO" id="GO:0017057">
    <property type="term" value="F:6-phosphogluconolactonase activity"/>
    <property type="evidence" value="ECO:0007669"/>
    <property type="project" value="TreeGrafter"/>
</dbReference>
<dbReference type="InterPro" id="IPR015943">
    <property type="entry name" value="WD40/YVTN_repeat-like_dom_sf"/>
</dbReference>
<dbReference type="InterPro" id="IPR011048">
    <property type="entry name" value="Haem_d1_sf"/>
</dbReference>
<feature type="compositionally biased region" description="Polar residues" evidence="2">
    <location>
        <begin position="123"/>
        <end position="135"/>
    </location>
</feature>
<gene>
    <name evidence="3" type="ORF">JCM9152_2448</name>
</gene>
<dbReference type="EMBL" id="BAUU01000015">
    <property type="protein sequence ID" value="GAE31011.1"/>
    <property type="molecule type" value="Genomic_DNA"/>
</dbReference>
<protein>
    <submittedName>
        <fullName evidence="3">6-phosphogluconolactonase</fullName>
    </submittedName>
</protein>
<organism evidence="3 4">
    <name type="scientific">Halalkalibacter hemicellulosilyticusJCM 9152</name>
    <dbReference type="NCBI Taxonomy" id="1236971"/>
    <lineage>
        <taxon>Bacteria</taxon>
        <taxon>Bacillati</taxon>
        <taxon>Bacillota</taxon>
        <taxon>Bacilli</taxon>
        <taxon>Bacillales</taxon>
        <taxon>Bacillaceae</taxon>
        <taxon>Halalkalibacter</taxon>
    </lineage>
</organism>
<dbReference type="Proteomes" id="UP000018895">
    <property type="component" value="Unassembled WGS sequence"/>
</dbReference>
<proteinExistence type="inferred from homology"/>
<dbReference type="PANTHER" id="PTHR30344:SF1">
    <property type="entry name" value="6-PHOSPHOGLUCONOLACTONASE"/>
    <property type="match status" value="1"/>
</dbReference>
<reference evidence="3" key="1">
    <citation type="journal article" date="2014" name="Genome Announc.">
        <title>Draft Genome Sequences of Three Alkaliphilic Bacillus Strains, Bacillus wakoensis JCM 9140T, Bacillus akibai JCM 9157T, and Bacillus hemicellulosilyticus JCM 9152T.</title>
        <authorList>
            <person name="Yuki M."/>
            <person name="Oshima K."/>
            <person name="Suda W."/>
            <person name="Oshida Y."/>
            <person name="Kitamura K."/>
            <person name="Iida T."/>
            <person name="Hattori M."/>
            <person name="Ohkuma M."/>
        </authorList>
    </citation>
    <scope>NUCLEOTIDE SEQUENCE [LARGE SCALE GENOMIC DNA]</scope>
    <source>
        <strain evidence="3">JCM 9152</strain>
    </source>
</reference>
<evidence type="ECO:0000313" key="4">
    <source>
        <dbReference type="Proteomes" id="UP000018895"/>
    </source>
</evidence>
<dbReference type="Gene3D" id="2.130.10.10">
    <property type="entry name" value="YVTN repeat-like/Quinoprotein amine dehydrogenase"/>
    <property type="match status" value="1"/>
</dbReference>
<evidence type="ECO:0000256" key="1">
    <source>
        <dbReference type="ARBA" id="ARBA00005564"/>
    </source>
</evidence>
<feature type="region of interest" description="Disordered" evidence="2">
    <location>
        <begin position="120"/>
        <end position="147"/>
    </location>
</feature>
<dbReference type="AlphaFoldDB" id="W4QG12"/>
<sequence>MSNETTFVAYIGTYTNGESKGIYRLSLNPKKATIEDLQVAAEIEGPTYLTLSSTNLHLYAVGKEGDQGGVVAYSINEDHSLTELNRQLSAGSSPCHVQLNEKNDLLFSANYHKGQANVYPIQSDGSLQPSSSTVTHEGHGPNEARQEKAHAHFAGLTLMESMSPSLI</sequence>
<feature type="compositionally biased region" description="Basic and acidic residues" evidence="2">
    <location>
        <begin position="136"/>
        <end position="147"/>
    </location>
</feature>
<dbReference type="STRING" id="1236971.JCM9152_2448"/>
<dbReference type="InterPro" id="IPR019405">
    <property type="entry name" value="Lactonase_7-beta_prop"/>
</dbReference>
<evidence type="ECO:0000313" key="3">
    <source>
        <dbReference type="EMBL" id="GAE31011.1"/>
    </source>
</evidence>
<comment type="caution">
    <text evidence="3">The sequence shown here is derived from an EMBL/GenBank/DDBJ whole genome shotgun (WGS) entry which is preliminary data.</text>
</comment>
<dbReference type="SUPFAM" id="SSF51004">
    <property type="entry name" value="C-terminal (heme d1) domain of cytochrome cd1-nitrite reductase"/>
    <property type="match status" value="1"/>
</dbReference>